<gene>
    <name evidence="3" type="ORF">P873_09805</name>
</gene>
<dbReference type="Pfam" id="PF25023">
    <property type="entry name" value="TEN_YD-shell"/>
    <property type="match status" value="1"/>
</dbReference>
<keyword evidence="1" id="KW-0677">Repeat</keyword>
<dbReference type="OrthoDB" id="6904246at2"/>
<dbReference type="EMBL" id="AWXU01000031">
    <property type="protein sequence ID" value="KFN49652.1"/>
    <property type="molecule type" value="Genomic_DNA"/>
</dbReference>
<reference evidence="3 4" key="1">
    <citation type="submission" date="2013-09" db="EMBL/GenBank/DDBJ databases">
        <title>Genome sequencing of Arenimonas composti.</title>
        <authorList>
            <person name="Chen F."/>
            <person name="Wang G."/>
        </authorList>
    </citation>
    <scope>NUCLEOTIDE SEQUENCE [LARGE SCALE GENOMIC DNA]</scope>
    <source>
        <strain evidence="3 4">TR7-09</strain>
    </source>
</reference>
<accession>A0A091BDP6</accession>
<dbReference type="AlphaFoldDB" id="A0A091BDP6"/>
<protein>
    <recommendedName>
        <fullName evidence="2">Teneurin-like YD-shell domain-containing protein</fullName>
    </recommendedName>
</protein>
<dbReference type="PANTHER" id="PTHR32305:SF15">
    <property type="entry name" value="PROTEIN RHSA-RELATED"/>
    <property type="match status" value="1"/>
</dbReference>
<dbReference type="STRING" id="1121013.GCA_000426365_00071"/>
<dbReference type="InterPro" id="IPR056823">
    <property type="entry name" value="TEN-like_YD-shell"/>
</dbReference>
<dbReference type="eggNOG" id="COG3209">
    <property type="taxonomic scope" value="Bacteria"/>
</dbReference>
<dbReference type="NCBIfam" id="TIGR03696">
    <property type="entry name" value="Rhs_assc_core"/>
    <property type="match status" value="1"/>
</dbReference>
<comment type="caution">
    <text evidence="3">The sequence shown here is derived from an EMBL/GenBank/DDBJ whole genome shotgun (WGS) entry which is preliminary data.</text>
</comment>
<dbReference type="PANTHER" id="PTHR32305">
    <property type="match status" value="1"/>
</dbReference>
<proteinExistence type="predicted"/>
<dbReference type="RefSeq" id="WP_051239336.1">
    <property type="nucleotide sequence ID" value="NZ_AUFF01000001.1"/>
</dbReference>
<evidence type="ECO:0000313" key="3">
    <source>
        <dbReference type="EMBL" id="KFN49652.1"/>
    </source>
</evidence>
<dbReference type="Gene3D" id="2.180.10.10">
    <property type="entry name" value="RHS repeat-associated core"/>
    <property type="match status" value="2"/>
</dbReference>
<name>A0A091BDP6_9GAMM</name>
<dbReference type="InterPro" id="IPR022385">
    <property type="entry name" value="Rhs_assc_core"/>
</dbReference>
<evidence type="ECO:0000259" key="2">
    <source>
        <dbReference type="Pfam" id="PF25023"/>
    </source>
</evidence>
<evidence type="ECO:0000256" key="1">
    <source>
        <dbReference type="ARBA" id="ARBA00022737"/>
    </source>
</evidence>
<dbReference type="Proteomes" id="UP000029391">
    <property type="component" value="Unassembled WGS sequence"/>
</dbReference>
<dbReference type="InterPro" id="IPR050708">
    <property type="entry name" value="T6SS_VgrG/RHS"/>
</dbReference>
<sequence>MEPETGATVLQYDAAGNLLWSAAGLALPSTSSSLCESDRAVAYTSGRRVDRAYDTRNRLVQLTFPDGNGDQVLTYTADGLPATVETKNDAGGTTLMNTYSYNRLRLLKAETTGYAGWFTWTLDYSYTPSGHLASHTYPNGLVVAYAPNALGQPTQAGTWATGVQYHPSGAVKSFTYGNGRTHSLTLNARGLPLRINDNGGTLRQDHVYDANGNVTQIIDGLAATRTRTMTYDPLDRLLTATSPSFGGDHWHRFSYDAFDNLRSWTLAGVKDYASYEYDANNRLQRIRATGGAVLRNFAHDVQGNLRWTDGQEYEFDFGNRLRSVTGVEYYRYDALGRRALVYRPPTVEYPTGHTTLWMYSRAGQPILSHRGDHVPTTHANIYLGSRIVATVEAVASTGTVIKSLYQHTDALGSPVAVTNTAGAVVDRTVYDPYGGAVGDVVDGLGYTGHVEDGRTSLVYMQQRYYDAGIAGFLSVDPYGVAQESGRNFGRFKYAANNPFTFTDPDGRREAADRFGDQFKADAEAGNISDYDSFRVPALVVTAAMLVGPPALFLMPEAGGLATADSWVAINAARSAASAAEAAGATSGATSGLALPTGQVFTGASTNAGGAGFATNPIVQRALDSIAPALRSCYHGQCGEVGALSNALNAGARVEGGVMATVRTVGKDILDGCPTCQRLADRLGVRLVETPPP</sequence>
<organism evidence="3 4">
    <name type="scientific">Arenimonas composti TR7-09 = DSM 18010</name>
    <dbReference type="NCBI Taxonomy" id="1121013"/>
    <lineage>
        <taxon>Bacteria</taxon>
        <taxon>Pseudomonadati</taxon>
        <taxon>Pseudomonadota</taxon>
        <taxon>Gammaproteobacteria</taxon>
        <taxon>Lysobacterales</taxon>
        <taxon>Lysobacteraceae</taxon>
        <taxon>Arenimonas</taxon>
    </lineage>
</organism>
<keyword evidence="4" id="KW-1185">Reference proteome</keyword>
<evidence type="ECO:0000313" key="4">
    <source>
        <dbReference type="Proteomes" id="UP000029391"/>
    </source>
</evidence>
<feature type="domain" description="Teneurin-like YD-shell" evidence="2">
    <location>
        <begin position="47"/>
        <end position="498"/>
    </location>
</feature>